<sequence length="80" mass="8047">MRGAAGEPERPGDLPGAEPARTGGEQAQDRGGPLDRLHGSGHAPEASRGPDPPTMSAFAMITVPAPENCPDSAIWCTGGG</sequence>
<evidence type="ECO:0000313" key="3">
    <source>
        <dbReference type="Proteomes" id="UP001501427"/>
    </source>
</evidence>
<dbReference type="Proteomes" id="UP001501427">
    <property type="component" value="Unassembled WGS sequence"/>
</dbReference>
<feature type="region of interest" description="Disordered" evidence="1">
    <location>
        <begin position="1"/>
        <end position="57"/>
    </location>
</feature>
<name>A0ABN1FI75_9ACTN</name>
<comment type="caution">
    <text evidence="2">The sequence shown here is derived from an EMBL/GenBank/DDBJ whole genome shotgun (WGS) entry which is preliminary data.</text>
</comment>
<evidence type="ECO:0000256" key="1">
    <source>
        <dbReference type="SAM" id="MobiDB-lite"/>
    </source>
</evidence>
<proteinExistence type="predicted"/>
<reference evidence="2 3" key="1">
    <citation type="journal article" date="2019" name="Int. J. Syst. Evol. Microbiol.">
        <title>The Global Catalogue of Microorganisms (GCM) 10K type strain sequencing project: providing services to taxonomists for standard genome sequencing and annotation.</title>
        <authorList>
            <consortium name="The Broad Institute Genomics Platform"/>
            <consortium name="The Broad Institute Genome Sequencing Center for Infectious Disease"/>
            <person name="Wu L."/>
            <person name="Ma J."/>
        </authorList>
    </citation>
    <scope>NUCLEOTIDE SEQUENCE [LARGE SCALE GENOMIC DNA]</scope>
    <source>
        <strain evidence="2 3">JCM 10667</strain>
    </source>
</reference>
<keyword evidence="3" id="KW-1185">Reference proteome</keyword>
<evidence type="ECO:0000313" key="2">
    <source>
        <dbReference type="EMBL" id="GAA0591325.1"/>
    </source>
</evidence>
<protein>
    <submittedName>
        <fullName evidence="2">Uncharacterized protein</fullName>
    </submittedName>
</protein>
<accession>A0ABN1FI75</accession>
<organism evidence="2 3">
    <name type="scientific">Actinomadura livida</name>
    <dbReference type="NCBI Taxonomy" id="79909"/>
    <lineage>
        <taxon>Bacteria</taxon>
        <taxon>Bacillati</taxon>
        <taxon>Actinomycetota</taxon>
        <taxon>Actinomycetes</taxon>
        <taxon>Streptosporangiales</taxon>
        <taxon>Thermomonosporaceae</taxon>
        <taxon>Actinomadura</taxon>
    </lineage>
</organism>
<gene>
    <name evidence="2" type="ORF">GCM10009546_62180</name>
</gene>
<dbReference type="EMBL" id="BAAAHD010000070">
    <property type="protein sequence ID" value="GAA0591325.1"/>
    <property type="molecule type" value="Genomic_DNA"/>
</dbReference>